<name>A0A2X0QWJ8_9PROT</name>
<reference evidence="1" key="1">
    <citation type="submission" date="2018-05" db="EMBL/GenBank/DDBJ databases">
        <authorList>
            <person name="Lanie J.A."/>
            <person name="Ng W.-L."/>
            <person name="Kazmierczak K.M."/>
            <person name="Andrzejewski T.M."/>
            <person name="Davidsen T.M."/>
            <person name="Wayne K.J."/>
            <person name="Tettelin H."/>
            <person name="Glass J.I."/>
            <person name="Rusch D."/>
            <person name="Podicherti R."/>
            <person name="Tsui H.-C.T."/>
            <person name="Winkler M.E."/>
        </authorList>
    </citation>
    <scope>NUCLEOTIDE SEQUENCE</scope>
    <source>
        <strain evidence="1">KNB</strain>
    </source>
</reference>
<dbReference type="EMBL" id="LS423452">
    <property type="protein sequence ID" value="SPS05958.1"/>
    <property type="molecule type" value="Genomic_DNA"/>
</dbReference>
<accession>A0A2X0QWJ8</accession>
<organism evidence="1">
    <name type="scientific">Candidatus Nitrotoga fabula</name>
    <dbReference type="NCBI Taxonomy" id="2182327"/>
    <lineage>
        <taxon>Bacteria</taxon>
        <taxon>Pseudomonadati</taxon>
        <taxon>Pseudomonadota</taxon>
        <taxon>Betaproteobacteria</taxon>
        <taxon>Nitrosomonadales</taxon>
        <taxon>Gallionellaceae</taxon>
        <taxon>Candidatus Nitrotoga</taxon>
    </lineage>
</organism>
<sequence>MLGRVMDDFYQSTSDGGEYTDMYGVAEVAFNKRAFLKWKAEMEKGFALYTQLDRLMRCIGDVQ</sequence>
<gene>
    <name evidence="1" type="ORF">NITFAB_1548</name>
</gene>
<proteinExistence type="predicted"/>
<protein>
    <submittedName>
        <fullName evidence="1">Uncharacterized protein</fullName>
    </submittedName>
</protein>
<dbReference type="AlphaFoldDB" id="A0A2X0QWJ8"/>
<evidence type="ECO:0000313" key="1">
    <source>
        <dbReference type="EMBL" id="SPS05958.1"/>
    </source>
</evidence>